<proteinExistence type="predicted"/>
<feature type="region of interest" description="Disordered" evidence="1">
    <location>
        <begin position="76"/>
        <end position="100"/>
    </location>
</feature>
<evidence type="ECO:0000256" key="1">
    <source>
        <dbReference type="SAM" id="MobiDB-lite"/>
    </source>
</evidence>
<organism evidence="2 3">
    <name type="scientific">Nepenthes gracilis</name>
    <name type="common">Slender pitcher plant</name>
    <dbReference type="NCBI Taxonomy" id="150966"/>
    <lineage>
        <taxon>Eukaryota</taxon>
        <taxon>Viridiplantae</taxon>
        <taxon>Streptophyta</taxon>
        <taxon>Embryophyta</taxon>
        <taxon>Tracheophyta</taxon>
        <taxon>Spermatophyta</taxon>
        <taxon>Magnoliopsida</taxon>
        <taxon>eudicotyledons</taxon>
        <taxon>Gunneridae</taxon>
        <taxon>Pentapetalae</taxon>
        <taxon>Caryophyllales</taxon>
        <taxon>Nepenthaceae</taxon>
        <taxon>Nepenthes</taxon>
    </lineage>
</organism>
<comment type="caution">
    <text evidence="2">The sequence shown here is derived from an EMBL/GenBank/DDBJ whole genome shotgun (WGS) entry which is preliminary data.</text>
</comment>
<dbReference type="AlphaFoldDB" id="A0AAD3SFK5"/>
<protein>
    <submittedName>
        <fullName evidence="2">Uncharacterized protein</fullName>
    </submittedName>
</protein>
<sequence length="100" mass="10416">MYIEAINNIESRCNPIGSISEALPKESNLDACESAKDDVRPKAPALLCDVVVTQEGASGTVAGVSSSFPMRKSAAGLAQDSCSGVAKKKRQGPKRLSPLP</sequence>
<gene>
    <name evidence="2" type="ORF">Nepgr_011497</name>
</gene>
<dbReference type="Proteomes" id="UP001279734">
    <property type="component" value="Unassembled WGS sequence"/>
</dbReference>
<evidence type="ECO:0000313" key="3">
    <source>
        <dbReference type="Proteomes" id="UP001279734"/>
    </source>
</evidence>
<accession>A0AAD3SFK5</accession>
<name>A0AAD3SFK5_NEPGR</name>
<dbReference type="EMBL" id="BSYO01000009">
    <property type="protein sequence ID" value="GMH09656.1"/>
    <property type="molecule type" value="Genomic_DNA"/>
</dbReference>
<evidence type="ECO:0000313" key="2">
    <source>
        <dbReference type="EMBL" id="GMH09656.1"/>
    </source>
</evidence>
<keyword evidence="3" id="KW-1185">Reference proteome</keyword>
<reference evidence="2" key="1">
    <citation type="submission" date="2023-05" db="EMBL/GenBank/DDBJ databases">
        <title>Nepenthes gracilis genome sequencing.</title>
        <authorList>
            <person name="Fukushima K."/>
        </authorList>
    </citation>
    <scope>NUCLEOTIDE SEQUENCE</scope>
    <source>
        <strain evidence="2">SING2019-196</strain>
    </source>
</reference>